<proteinExistence type="predicted"/>
<dbReference type="PROSITE" id="PS50887">
    <property type="entry name" value="GGDEF"/>
    <property type="match status" value="1"/>
</dbReference>
<dbReference type="Proteomes" id="UP001203284">
    <property type="component" value="Unassembled WGS sequence"/>
</dbReference>
<name>A0ABT0DAK2_9HYPH</name>
<accession>A0ABT0DAK2</accession>
<dbReference type="InterPro" id="IPR001633">
    <property type="entry name" value="EAL_dom"/>
</dbReference>
<evidence type="ECO:0000259" key="2">
    <source>
        <dbReference type="PROSITE" id="PS50887"/>
    </source>
</evidence>
<dbReference type="Gene3D" id="3.20.20.450">
    <property type="entry name" value="EAL domain"/>
    <property type="match status" value="1"/>
</dbReference>
<dbReference type="InterPro" id="IPR035919">
    <property type="entry name" value="EAL_sf"/>
</dbReference>
<dbReference type="EMBL" id="JALKCH010000004">
    <property type="protein sequence ID" value="MCK0196817.1"/>
    <property type="molecule type" value="Genomic_DNA"/>
</dbReference>
<protein>
    <submittedName>
        <fullName evidence="3">EAL domain-containing protein</fullName>
    </submittedName>
</protein>
<comment type="caution">
    <text evidence="3">The sequence shown here is derived from an EMBL/GenBank/DDBJ whole genome shotgun (WGS) entry which is preliminary data.</text>
</comment>
<dbReference type="PANTHER" id="PTHR44757">
    <property type="entry name" value="DIGUANYLATE CYCLASE DGCP"/>
    <property type="match status" value="1"/>
</dbReference>
<dbReference type="NCBIfam" id="TIGR00254">
    <property type="entry name" value="GGDEF"/>
    <property type="match status" value="1"/>
</dbReference>
<dbReference type="RefSeq" id="WP_247028240.1">
    <property type="nucleotide sequence ID" value="NZ_JALKCH010000004.1"/>
</dbReference>
<dbReference type="PROSITE" id="PS50883">
    <property type="entry name" value="EAL"/>
    <property type="match status" value="1"/>
</dbReference>
<dbReference type="Pfam" id="PF00990">
    <property type="entry name" value="GGDEF"/>
    <property type="match status" value="1"/>
</dbReference>
<dbReference type="CDD" id="cd01948">
    <property type="entry name" value="EAL"/>
    <property type="match status" value="1"/>
</dbReference>
<dbReference type="SMART" id="SM00052">
    <property type="entry name" value="EAL"/>
    <property type="match status" value="1"/>
</dbReference>
<gene>
    <name evidence="3" type="ORF">MWN34_07805</name>
</gene>
<dbReference type="InterPro" id="IPR000160">
    <property type="entry name" value="GGDEF_dom"/>
</dbReference>
<dbReference type="Gene3D" id="3.30.70.270">
    <property type="match status" value="1"/>
</dbReference>
<keyword evidence="4" id="KW-1185">Reference proteome</keyword>
<organism evidence="3 4">
    <name type="scientific">Ancylobacter crimeensis</name>
    <dbReference type="NCBI Taxonomy" id="2579147"/>
    <lineage>
        <taxon>Bacteria</taxon>
        <taxon>Pseudomonadati</taxon>
        <taxon>Pseudomonadota</taxon>
        <taxon>Alphaproteobacteria</taxon>
        <taxon>Hyphomicrobiales</taxon>
        <taxon>Xanthobacteraceae</taxon>
        <taxon>Ancylobacter</taxon>
    </lineage>
</organism>
<sequence length="691" mass="75606">MSSSFTSGGKAELPVFRPEGLELLRRPVWVLHLGTFHKVFANAAALVLWKAETREELFERDYRPHSAAIRKRLGDLSVRIAAGEIVSERWTFYPQGEAVHVDCVMSGVRLPDGAVGMLSEAAASEVGPDDLRGVEALRHTSVCVTLFDTQGLPLFYNPAAGISYGDVDRTFVERFANRAEGEMIWARMLGRIASVQDPFMTSEEAGDFAMITSSGRRWHRLHALATIDPLMSQPAILVNERDITEQVAARERVEYLAAHDVVTGLANRAEYNERLGLEVRQRPGAGGALLLVDLDDFKSINDTFGHGAGDAVLREVGLRLSAVTRPGELAARLGGDEFSLILPGVATSDTVSTRAEEILLRLRYPVFVSTASGPGIPVTVGASIGAAIWPDDGKTPEILQRNADLALYAAKSEDGLDFRCFDRNMRHAAEEQRELVEQLGRALARRQFEVHFQPLISLHERIVAGLEALVRWRHPVRGLLSPARFIHLAESAGFLPSIGAMVLEEACARLSEWRGLGLDPGRVAVNLSASQLRDRNLPRFVLDTTMKHGLTPDRIELEVPETVTLGRAGENAIGILSDLRSLGFSIALDDFGTGYASLTHLRRLPVDKIKIDLSFIAGMSGNAADLAIVRAMVNLGHDLGMTVLAEGIETEEQADLLVKLGCDEVQGFLFGRPMPAEGLLAWLRQRQVTEC</sequence>
<evidence type="ECO:0000259" key="1">
    <source>
        <dbReference type="PROSITE" id="PS50883"/>
    </source>
</evidence>
<dbReference type="SUPFAM" id="SSF141868">
    <property type="entry name" value="EAL domain-like"/>
    <property type="match status" value="1"/>
</dbReference>
<feature type="domain" description="GGDEF" evidence="2">
    <location>
        <begin position="285"/>
        <end position="423"/>
    </location>
</feature>
<dbReference type="InterPro" id="IPR043128">
    <property type="entry name" value="Rev_trsase/Diguanyl_cyclase"/>
</dbReference>
<dbReference type="InterPro" id="IPR029787">
    <property type="entry name" value="Nucleotide_cyclase"/>
</dbReference>
<feature type="domain" description="EAL" evidence="1">
    <location>
        <begin position="432"/>
        <end position="687"/>
    </location>
</feature>
<dbReference type="CDD" id="cd01949">
    <property type="entry name" value="GGDEF"/>
    <property type="match status" value="1"/>
</dbReference>
<evidence type="ECO:0000313" key="3">
    <source>
        <dbReference type="EMBL" id="MCK0196817.1"/>
    </source>
</evidence>
<evidence type="ECO:0000313" key="4">
    <source>
        <dbReference type="Proteomes" id="UP001203284"/>
    </source>
</evidence>
<dbReference type="InterPro" id="IPR052155">
    <property type="entry name" value="Biofilm_reg_signaling"/>
</dbReference>
<dbReference type="Pfam" id="PF00563">
    <property type="entry name" value="EAL"/>
    <property type="match status" value="1"/>
</dbReference>
<dbReference type="SUPFAM" id="SSF55073">
    <property type="entry name" value="Nucleotide cyclase"/>
    <property type="match status" value="1"/>
</dbReference>
<reference evidence="3 4" key="1">
    <citation type="submission" date="2022-04" db="EMBL/GenBank/DDBJ databases">
        <authorList>
            <person name="Grouzdev D.S."/>
            <person name="Pantiukh K.S."/>
            <person name="Krutkina M.S."/>
        </authorList>
    </citation>
    <scope>NUCLEOTIDE SEQUENCE [LARGE SCALE GENOMIC DNA]</scope>
    <source>
        <strain evidence="3 4">6x-1</strain>
    </source>
</reference>
<dbReference type="SMART" id="SM00267">
    <property type="entry name" value="GGDEF"/>
    <property type="match status" value="1"/>
</dbReference>
<dbReference type="PANTHER" id="PTHR44757:SF2">
    <property type="entry name" value="BIOFILM ARCHITECTURE MAINTENANCE PROTEIN MBAA"/>
    <property type="match status" value="1"/>
</dbReference>